<feature type="chain" id="PRO_5046668113" evidence="9">
    <location>
        <begin position="30"/>
        <end position="977"/>
    </location>
</feature>
<protein>
    <submittedName>
        <fullName evidence="11">TonB-dependent receptor</fullName>
    </submittedName>
</protein>
<dbReference type="RefSeq" id="WP_237852317.1">
    <property type="nucleotide sequence ID" value="NZ_JAKLWS010000002.1"/>
</dbReference>
<evidence type="ECO:0000256" key="9">
    <source>
        <dbReference type="SAM" id="SignalP"/>
    </source>
</evidence>
<dbReference type="EMBL" id="JAKLWS010000002">
    <property type="protein sequence ID" value="MCG2587473.1"/>
    <property type="molecule type" value="Genomic_DNA"/>
</dbReference>
<dbReference type="InterPro" id="IPR023996">
    <property type="entry name" value="TonB-dep_OMP_SusC/RagA"/>
</dbReference>
<keyword evidence="6 8" id="KW-0472">Membrane</keyword>
<keyword evidence="5 9" id="KW-0732">Signal</keyword>
<sequence length="977" mass="107256">MGKQIHSLLLRWGLSSVLLVLLLATTTHAQLVTVTGTVTSTQTGETLPGVNVSVVGQTQGTVTNLDGVYEIEVEGDATLRFSYIGFVTQNIPVNDREVIDVVLAESVQNLDELVVMGYTVVSKREVSSSVVQVSEADLQAITTNDPTEALEGQMAGVVVEQSSGRPGQNSNILIRGTGSISASSSPLYVIDGVIAGAGERDAVAPTDIESISVLKDAAATALYGSRASNGVVVITTKKGRAGDTRITLRSSRGYSTTLEGNEEWMNSQELYDFHQNMVSAEVGPFYNRSEVTQYNTNWRDVGFDTGITQMYDASVSGGDESTTFFISGNFFEEEGTNIGTNYERISGRVNVTHNFNEDLRVDARVAGNYGVRDNVVTGNPYTILTFSRRALPWDTPYNEDGTVRTGTESDWYSRDSENPLHGMQWNTDIDKVSFYSADLRLEYNLTNWASISSSNRYSQRDGRQEIFLDARSAAGGGRNGSVENETDRSTSVLTSNLLSMNKGWANSSLSGLVGFEYQENRFEFTNFLGGGLAPGLTIADAAAVPFDVGGDIGESAFQSYLAQAEYEYMEKYIATVSFRRDGSSRFGSENRYGNFYSVGASWVLSREEFLADIDAIDQLALRASYGTTGNASIGNYEAQGLYSFTSNYIGTPASFPSRVPNSNLTWEVAKTYNLGVDVALYNRVNMSIDVYQRTNEDLLQNVTLPGTSGIDDRILNVGSVENKGIELAINTQNIQSRDFSWTTSFTLSANKNRVKELYDGQPIDNGDFRIEEGFDINTFYLRKWYGVNSQTGAPQWVNADGSITEDYGAAAPQLASATTPDFRGGLRNRFQYKNFSLDTFFTYVSGSKGYYDTGIDFGAYLTTNYRKLRPGESYWQQPGDESHFPANVVGGNNSGHLESSLFIYDRSYIRLRSARLSYTLPQDLSFMNAVGLRNALLYVNGENLVTFTDWPGRDPAASDDSSYPLARTFLFGIELGF</sequence>
<evidence type="ECO:0000256" key="1">
    <source>
        <dbReference type="ARBA" id="ARBA00004571"/>
    </source>
</evidence>
<gene>
    <name evidence="11" type="ORF">L6773_02765</name>
</gene>
<dbReference type="Pfam" id="PF07715">
    <property type="entry name" value="Plug"/>
    <property type="match status" value="1"/>
</dbReference>
<reference evidence="11" key="1">
    <citation type="submission" date="2022-01" db="EMBL/GenBank/DDBJ databases">
        <authorList>
            <person name="Wang Y."/>
        </authorList>
    </citation>
    <scope>NUCLEOTIDE SEQUENCE</scope>
    <source>
        <strain evidence="11">WB101</strain>
    </source>
</reference>
<organism evidence="11 12">
    <name type="scientific">Rhodohalobacter sulfatireducens</name>
    <dbReference type="NCBI Taxonomy" id="2911366"/>
    <lineage>
        <taxon>Bacteria</taxon>
        <taxon>Pseudomonadati</taxon>
        <taxon>Balneolota</taxon>
        <taxon>Balneolia</taxon>
        <taxon>Balneolales</taxon>
        <taxon>Balneolaceae</taxon>
        <taxon>Rhodohalobacter</taxon>
    </lineage>
</organism>
<evidence type="ECO:0000313" key="11">
    <source>
        <dbReference type="EMBL" id="MCG2587473.1"/>
    </source>
</evidence>
<evidence type="ECO:0000313" key="12">
    <source>
        <dbReference type="Proteomes" id="UP001165366"/>
    </source>
</evidence>
<name>A0ABS9K9D9_9BACT</name>
<dbReference type="SUPFAM" id="SSF56935">
    <property type="entry name" value="Porins"/>
    <property type="match status" value="1"/>
</dbReference>
<evidence type="ECO:0000256" key="2">
    <source>
        <dbReference type="ARBA" id="ARBA00022448"/>
    </source>
</evidence>
<feature type="domain" description="TonB-dependent receptor plug" evidence="10">
    <location>
        <begin position="123"/>
        <end position="231"/>
    </location>
</feature>
<dbReference type="SUPFAM" id="SSF49464">
    <property type="entry name" value="Carboxypeptidase regulatory domain-like"/>
    <property type="match status" value="1"/>
</dbReference>
<dbReference type="InterPro" id="IPR036942">
    <property type="entry name" value="Beta-barrel_TonB_sf"/>
</dbReference>
<keyword evidence="12" id="KW-1185">Reference proteome</keyword>
<dbReference type="Proteomes" id="UP001165366">
    <property type="component" value="Unassembled WGS sequence"/>
</dbReference>
<dbReference type="InterPro" id="IPR012910">
    <property type="entry name" value="Plug_dom"/>
</dbReference>
<evidence type="ECO:0000256" key="7">
    <source>
        <dbReference type="ARBA" id="ARBA00023237"/>
    </source>
</evidence>
<evidence type="ECO:0000256" key="5">
    <source>
        <dbReference type="ARBA" id="ARBA00022729"/>
    </source>
</evidence>
<dbReference type="Gene3D" id="2.170.130.10">
    <property type="entry name" value="TonB-dependent receptor, plug domain"/>
    <property type="match status" value="1"/>
</dbReference>
<evidence type="ECO:0000256" key="8">
    <source>
        <dbReference type="PROSITE-ProRule" id="PRU01360"/>
    </source>
</evidence>
<feature type="signal peptide" evidence="9">
    <location>
        <begin position="1"/>
        <end position="29"/>
    </location>
</feature>
<reference evidence="11" key="2">
    <citation type="submission" date="2024-05" db="EMBL/GenBank/DDBJ databases">
        <title>Rhodohalobacter halophilus gen. nov., sp. nov., a moderately halophilic member of the family Balneolaceae.</title>
        <authorList>
            <person name="Xia J."/>
        </authorList>
    </citation>
    <scope>NUCLEOTIDE SEQUENCE</scope>
    <source>
        <strain evidence="11">WB101</strain>
    </source>
</reference>
<keyword evidence="3 8" id="KW-1134">Transmembrane beta strand</keyword>
<evidence type="ECO:0000256" key="3">
    <source>
        <dbReference type="ARBA" id="ARBA00022452"/>
    </source>
</evidence>
<evidence type="ECO:0000256" key="6">
    <source>
        <dbReference type="ARBA" id="ARBA00023136"/>
    </source>
</evidence>
<keyword evidence="11" id="KW-0675">Receptor</keyword>
<dbReference type="InterPro" id="IPR037066">
    <property type="entry name" value="Plug_dom_sf"/>
</dbReference>
<keyword evidence="4 8" id="KW-0812">Transmembrane</keyword>
<dbReference type="InterPro" id="IPR008969">
    <property type="entry name" value="CarboxyPept-like_regulatory"/>
</dbReference>
<dbReference type="Pfam" id="PF13715">
    <property type="entry name" value="CarbopepD_reg_2"/>
    <property type="match status" value="1"/>
</dbReference>
<comment type="subcellular location">
    <subcellularLocation>
        <location evidence="1 8">Cell outer membrane</location>
        <topology evidence="1 8">Multi-pass membrane protein</topology>
    </subcellularLocation>
</comment>
<dbReference type="InterPro" id="IPR039426">
    <property type="entry name" value="TonB-dep_rcpt-like"/>
</dbReference>
<dbReference type="PANTHER" id="PTHR30069:SF29">
    <property type="entry name" value="HEMOGLOBIN AND HEMOGLOBIN-HAPTOGLOBIN-BINDING PROTEIN 1-RELATED"/>
    <property type="match status" value="1"/>
</dbReference>
<dbReference type="Gene3D" id="2.60.40.1120">
    <property type="entry name" value="Carboxypeptidase-like, regulatory domain"/>
    <property type="match status" value="1"/>
</dbReference>
<comment type="caution">
    <text evidence="11">The sequence shown here is derived from an EMBL/GenBank/DDBJ whole genome shotgun (WGS) entry which is preliminary data.</text>
</comment>
<dbReference type="NCBIfam" id="TIGR04057">
    <property type="entry name" value="SusC_RagA_signa"/>
    <property type="match status" value="1"/>
</dbReference>
<proteinExistence type="inferred from homology"/>
<evidence type="ECO:0000256" key="4">
    <source>
        <dbReference type="ARBA" id="ARBA00022692"/>
    </source>
</evidence>
<dbReference type="InterPro" id="IPR023997">
    <property type="entry name" value="TonB-dep_OMP_SusC/RagA_CS"/>
</dbReference>
<keyword evidence="7 8" id="KW-0998">Cell outer membrane</keyword>
<dbReference type="NCBIfam" id="TIGR04056">
    <property type="entry name" value="OMP_RagA_SusC"/>
    <property type="match status" value="1"/>
</dbReference>
<comment type="similarity">
    <text evidence="8">Belongs to the TonB-dependent receptor family.</text>
</comment>
<accession>A0ABS9K9D9</accession>
<keyword evidence="2 8" id="KW-0813">Transport</keyword>
<dbReference type="Gene3D" id="2.40.170.20">
    <property type="entry name" value="TonB-dependent receptor, beta-barrel domain"/>
    <property type="match status" value="1"/>
</dbReference>
<evidence type="ECO:0000259" key="10">
    <source>
        <dbReference type="Pfam" id="PF07715"/>
    </source>
</evidence>
<dbReference type="PROSITE" id="PS52016">
    <property type="entry name" value="TONB_DEPENDENT_REC_3"/>
    <property type="match status" value="1"/>
</dbReference>
<dbReference type="PANTHER" id="PTHR30069">
    <property type="entry name" value="TONB-DEPENDENT OUTER MEMBRANE RECEPTOR"/>
    <property type="match status" value="1"/>
</dbReference>